<comment type="caution">
    <text evidence="2">The sequence shown here is derived from an EMBL/GenBank/DDBJ whole genome shotgun (WGS) entry which is preliminary data.</text>
</comment>
<accession>A0A3M7SQM1</accession>
<keyword evidence="3" id="KW-1185">Reference proteome</keyword>
<evidence type="ECO:0000256" key="1">
    <source>
        <dbReference type="SAM" id="Phobius"/>
    </source>
</evidence>
<gene>
    <name evidence="2" type="ORF">BpHYR1_017046</name>
</gene>
<evidence type="ECO:0000313" key="3">
    <source>
        <dbReference type="Proteomes" id="UP000276133"/>
    </source>
</evidence>
<organism evidence="2 3">
    <name type="scientific">Brachionus plicatilis</name>
    <name type="common">Marine rotifer</name>
    <name type="synonym">Brachionus muelleri</name>
    <dbReference type="NCBI Taxonomy" id="10195"/>
    <lineage>
        <taxon>Eukaryota</taxon>
        <taxon>Metazoa</taxon>
        <taxon>Spiralia</taxon>
        <taxon>Gnathifera</taxon>
        <taxon>Rotifera</taxon>
        <taxon>Eurotatoria</taxon>
        <taxon>Monogononta</taxon>
        <taxon>Pseudotrocha</taxon>
        <taxon>Ploima</taxon>
        <taxon>Brachionidae</taxon>
        <taxon>Brachionus</taxon>
    </lineage>
</organism>
<proteinExistence type="predicted"/>
<feature type="transmembrane region" description="Helical" evidence="1">
    <location>
        <begin position="29"/>
        <end position="49"/>
    </location>
</feature>
<reference evidence="2 3" key="1">
    <citation type="journal article" date="2018" name="Sci. Rep.">
        <title>Genomic signatures of local adaptation to the degree of environmental predictability in rotifers.</title>
        <authorList>
            <person name="Franch-Gras L."/>
            <person name="Hahn C."/>
            <person name="Garcia-Roger E.M."/>
            <person name="Carmona M.J."/>
            <person name="Serra M."/>
            <person name="Gomez A."/>
        </authorList>
    </citation>
    <scope>NUCLEOTIDE SEQUENCE [LARGE SCALE GENOMIC DNA]</scope>
    <source>
        <strain evidence="2">HYR1</strain>
    </source>
</reference>
<keyword evidence="1" id="KW-1133">Transmembrane helix</keyword>
<dbReference type="Proteomes" id="UP000276133">
    <property type="component" value="Unassembled WGS sequence"/>
</dbReference>
<name>A0A3M7SQM1_BRAPC</name>
<protein>
    <submittedName>
        <fullName evidence="2">Uncharacterized protein</fullName>
    </submittedName>
</protein>
<dbReference type="AlphaFoldDB" id="A0A3M7SQM1"/>
<evidence type="ECO:0000313" key="2">
    <source>
        <dbReference type="EMBL" id="RNA38036.1"/>
    </source>
</evidence>
<keyword evidence="1" id="KW-0472">Membrane</keyword>
<sequence>MNFDTLKAFEICVLKYKCNNKNSKSAQRIILKFWISMKIFISYLTSIYINKTLKDILLYPEILACKCKHQDNHYLKKKLKPYKN</sequence>
<dbReference type="EMBL" id="REGN01000930">
    <property type="protein sequence ID" value="RNA38036.1"/>
    <property type="molecule type" value="Genomic_DNA"/>
</dbReference>
<keyword evidence="1" id="KW-0812">Transmembrane</keyword>